<feature type="transmembrane region" description="Helical" evidence="7">
    <location>
        <begin position="66"/>
        <end position="86"/>
    </location>
</feature>
<keyword evidence="6 7" id="KW-0472">Membrane</keyword>
<gene>
    <name evidence="9" type="ORF">ACFPZN_10005</name>
</gene>
<name>A0ABW0ZYK9_9ACTN</name>
<protein>
    <submittedName>
        <fullName evidence="9">TRAP transporter large permease subunit</fullName>
    </submittedName>
</protein>
<feature type="transmembrane region" description="Helical" evidence="7">
    <location>
        <begin position="194"/>
        <end position="213"/>
    </location>
</feature>
<feature type="transmembrane region" description="Helical" evidence="7">
    <location>
        <begin position="314"/>
        <end position="331"/>
    </location>
</feature>
<dbReference type="RefSeq" id="WP_378281560.1">
    <property type="nucleotide sequence ID" value="NZ_JBHSON010000011.1"/>
</dbReference>
<feature type="transmembrane region" description="Helical" evidence="7">
    <location>
        <begin position="436"/>
        <end position="458"/>
    </location>
</feature>
<dbReference type="PANTHER" id="PTHR33362:SF2">
    <property type="entry name" value="TRAP TRANSPORTER LARGE PERMEASE PROTEIN"/>
    <property type="match status" value="1"/>
</dbReference>
<evidence type="ECO:0000256" key="5">
    <source>
        <dbReference type="ARBA" id="ARBA00022989"/>
    </source>
</evidence>
<feature type="transmembrane region" description="Helical" evidence="7">
    <location>
        <begin position="376"/>
        <end position="398"/>
    </location>
</feature>
<evidence type="ECO:0000256" key="6">
    <source>
        <dbReference type="ARBA" id="ARBA00023136"/>
    </source>
</evidence>
<keyword evidence="10" id="KW-1185">Reference proteome</keyword>
<evidence type="ECO:0000256" key="4">
    <source>
        <dbReference type="ARBA" id="ARBA00022692"/>
    </source>
</evidence>
<reference evidence="10" key="1">
    <citation type="journal article" date="2019" name="Int. J. Syst. Evol. Microbiol.">
        <title>The Global Catalogue of Microorganisms (GCM) 10K type strain sequencing project: providing services to taxonomists for standard genome sequencing and annotation.</title>
        <authorList>
            <consortium name="The Broad Institute Genomics Platform"/>
            <consortium name="The Broad Institute Genome Sequencing Center for Infectious Disease"/>
            <person name="Wu L."/>
            <person name="Ma J."/>
        </authorList>
    </citation>
    <scope>NUCLEOTIDE SEQUENCE [LARGE SCALE GENOMIC DNA]</scope>
    <source>
        <strain evidence="10">KCTC 42087</strain>
    </source>
</reference>
<feature type="transmembrane region" description="Helical" evidence="7">
    <location>
        <begin position="351"/>
        <end position="369"/>
    </location>
</feature>
<sequence>MGGALFGLPDALMLLIALIAFIGVMFLVFKRPMYENMALGLVLLVALSGQWGRLWEYLVHPAQDSLFYVIFTFLVVAVVFDATDVVGRIVKIMLAAIGRFRGGSGYVATLASAFMASLSGSGPGNAAAVGAFTIPMMKRAGFKPHMAASIEMSASMLGNIIPPAGIIFLSYGVFDRLYPGEISMSGWTLGAATIGLWFLLQKLVVLFVICRVTRVAPVPVEERPRFADAWREGWPALILPVLIFIPLVVDFLAEDQLAARLGADGAENFSSAVLMFTPGIAAAYALLIGRASLPGGRLRPGPVLEIFRGSLRKVVPVAATVFFAYSISEAFAGLDAEAEIERWFTGLDLDLTLLVVVLPLAFGVLGMVLPGTAQVAILGGSMVTAFAAAGADPLLPALMLPALTGALEGMTPPLALGLFVTMGIAGSEFGKTAKVALIWIGAHLLMSMILLAGLLPVAGL</sequence>
<keyword evidence="4 7" id="KW-0812">Transmembrane</keyword>
<evidence type="ECO:0000256" key="7">
    <source>
        <dbReference type="SAM" id="Phobius"/>
    </source>
</evidence>
<dbReference type="Proteomes" id="UP001596074">
    <property type="component" value="Unassembled WGS sequence"/>
</dbReference>
<comment type="subcellular location">
    <subcellularLocation>
        <location evidence="1">Cell inner membrane</location>
        <topology evidence="1">Multi-pass membrane protein</topology>
    </subcellularLocation>
</comment>
<dbReference type="InterPro" id="IPR010656">
    <property type="entry name" value="DctM"/>
</dbReference>
<feature type="transmembrane region" description="Helical" evidence="7">
    <location>
        <begin position="273"/>
        <end position="293"/>
    </location>
</feature>
<dbReference type="EMBL" id="JBHSON010000011">
    <property type="protein sequence ID" value="MFC5745940.1"/>
    <property type="molecule type" value="Genomic_DNA"/>
</dbReference>
<dbReference type="Pfam" id="PF06808">
    <property type="entry name" value="DctM"/>
    <property type="match status" value="1"/>
</dbReference>
<dbReference type="InterPro" id="IPR004681">
    <property type="entry name" value="TRAP_DctM"/>
</dbReference>
<evidence type="ECO:0000256" key="2">
    <source>
        <dbReference type="ARBA" id="ARBA00022475"/>
    </source>
</evidence>
<feature type="transmembrane region" description="Helical" evidence="7">
    <location>
        <begin position="12"/>
        <end position="29"/>
    </location>
</feature>
<feature type="transmembrane region" description="Helical" evidence="7">
    <location>
        <begin position="410"/>
        <end position="429"/>
    </location>
</feature>
<keyword evidence="5 7" id="KW-1133">Transmembrane helix</keyword>
<proteinExistence type="predicted"/>
<dbReference type="PANTHER" id="PTHR33362">
    <property type="entry name" value="SIALIC ACID TRAP TRANSPORTER PERMEASE PROTEIN SIAT-RELATED"/>
    <property type="match status" value="1"/>
</dbReference>
<keyword evidence="3" id="KW-0997">Cell inner membrane</keyword>
<feature type="transmembrane region" description="Helical" evidence="7">
    <location>
        <begin position="154"/>
        <end position="174"/>
    </location>
</feature>
<comment type="caution">
    <text evidence="9">The sequence shown here is derived from an EMBL/GenBank/DDBJ whole genome shotgun (WGS) entry which is preliminary data.</text>
</comment>
<evidence type="ECO:0000256" key="3">
    <source>
        <dbReference type="ARBA" id="ARBA00022519"/>
    </source>
</evidence>
<feature type="transmembrane region" description="Helical" evidence="7">
    <location>
        <begin position="234"/>
        <end position="253"/>
    </location>
</feature>
<evidence type="ECO:0000259" key="8">
    <source>
        <dbReference type="Pfam" id="PF06808"/>
    </source>
</evidence>
<accession>A0ABW0ZYK9</accession>
<organism evidence="9 10">
    <name type="scientific">Actinomadura rugatobispora</name>
    <dbReference type="NCBI Taxonomy" id="1994"/>
    <lineage>
        <taxon>Bacteria</taxon>
        <taxon>Bacillati</taxon>
        <taxon>Actinomycetota</taxon>
        <taxon>Actinomycetes</taxon>
        <taxon>Streptosporangiales</taxon>
        <taxon>Thermomonosporaceae</taxon>
        <taxon>Actinomadura</taxon>
    </lineage>
</organism>
<keyword evidence="2" id="KW-1003">Cell membrane</keyword>
<evidence type="ECO:0000256" key="1">
    <source>
        <dbReference type="ARBA" id="ARBA00004429"/>
    </source>
</evidence>
<evidence type="ECO:0000313" key="10">
    <source>
        <dbReference type="Proteomes" id="UP001596074"/>
    </source>
</evidence>
<feature type="domain" description="TRAP C4-dicarboxylate transport system permease DctM subunit" evidence="8">
    <location>
        <begin position="26"/>
        <end position="451"/>
    </location>
</feature>
<feature type="transmembrane region" description="Helical" evidence="7">
    <location>
        <begin position="98"/>
        <end position="118"/>
    </location>
</feature>
<evidence type="ECO:0000313" key="9">
    <source>
        <dbReference type="EMBL" id="MFC5745940.1"/>
    </source>
</evidence>